<feature type="domain" description="Methyltransferase" evidence="3">
    <location>
        <begin position="52"/>
        <end position="152"/>
    </location>
</feature>
<protein>
    <submittedName>
        <fullName evidence="4">Methyltransferase</fullName>
    </submittedName>
</protein>
<evidence type="ECO:0000256" key="2">
    <source>
        <dbReference type="ARBA" id="ARBA00022679"/>
    </source>
</evidence>
<reference evidence="4" key="1">
    <citation type="journal article" date="2020" name="Stud. Mycol.">
        <title>101 Dothideomycetes genomes: a test case for predicting lifestyles and emergence of pathogens.</title>
        <authorList>
            <person name="Haridas S."/>
            <person name="Albert R."/>
            <person name="Binder M."/>
            <person name="Bloem J."/>
            <person name="Labutti K."/>
            <person name="Salamov A."/>
            <person name="Andreopoulos B."/>
            <person name="Baker S."/>
            <person name="Barry K."/>
            <person name="Bills G."/>
            <person name="Bluhm B."/>
            <person name="Cannon C."/>
            <person name="Castanera R."/>
            <person name="Culley D."/>
            <person name="Daum C."/>
            <person name="Ezra D."/>
            <person name="Gonzalez J."/>
            <person name="Henrissat B."/>
            <person name="Kuo A."/>
            <person name="Liang C."/>
            <person name="Lipzen A."/>
            <person name="Lutzoni F."/>
            <person name="Magnuson J."/>
            <person name="Mondo S."/>
            <person name="Nolan M."/>
            <person name="Ohm R."/>
            <person name="Pangilinan J."/>
            <person name="Park H.-J."/>
            <person name="Ramirez L."/>
            <person name="Alfaro M."/>
            <person name="Sun H."/>
            <person name="Tritt A."/>
            <person name="Yoshinaga Y."/>
            <person name="Zwiers L.-H."/>
            <person name="Turgeon B."/>
            <person name="Goodwin S."/>
            <person name="Spatafora J."/>
            <person name="Crous P."/>
            <person name="Grigoriev I."/>
        </authorList>
    </citation>
    <scope>NUCLEOTIDE SEQUENCE</scope>
    <source>
        <strain evidence="4">CBS 107.79</strain>
    </source>
</reference>
<feature type="non-terminal residue" evidence="4">
    <location>
        <position position="1"/>
    </location>
</feature>
<name>A0A6A5VKG9_9PLEO</name>
<keyword evidence="2 4" id="KW-0808">Transferase</keyword>
<dbReference type="InterPro" id="IPR029063">
    <property type="entry name" value="SAM-dependent_MTases_sf"/>
</dbReference>
<dbReference type="EMBL" id="ML976663">
    <property type="protein sequence ID" value="KAF1977435.1"/>
    <property type="molecule type" value="Genomic_DNA"/>
</dbReference>
<gene>
    <name evidence="4" type="ORF">BU23DRAFT_442436</name>
</gene>
<accession>A0A6A5VKG9</accession>
<dbReference type="InterPro" id="IPR041698">
    <property type="entry name" value="Methyltransf_25"/>
</dbReference>
<dbReference type="AlphaFoldDB" id="A0A6A5VKG9"/>
<keyword evidence="5" id="KW-1185">Reference proteome</keyword>
<proteinExistence type="predicted"/>
<evidence type="ECO:0000259" key="3">
    <source>
        <dbReference type="Pfam" id="PF13649"/>
    </source>
</evidence>
<dbReference type="PANTHER" id="PTHR43861:SF1">
    <property type="entry name" value="TRANS-ACONITATE 2-METHYLTRANSFERASE"/>
    <property type="match status" value="1"/>
</dbReference>
<dbReference type="OrthoDB" id="540004at2759"/>
<dbReference type="SUPFAM" id="SSF53335">
    <property type="entry name" value="S-adenosyl-L-methionine-dependent methyltransferases"/>
    <property type="match status" value="1"/>
</dbReference>
<keyword evidence="1 4" id="KW-0489">Methyltransferase</keyword>
<evidence type="ECO:0000313" key="5">
    <source>
        <dbReference type="Proteomes" id="UP000800036"/>
    </source>
</evidence>
<feature type="non-terminal residue" evidence="4">
    <location>
        <position position="221"/>
    </location>
</feature>
<dbReference type="Proteomes" id="UP000800036">
    <property type="component" value="Unassembled WGS sequence"/>
</dbReference>
<evidence type="ECO:0000313" key="4">
    <source>
        <dbReference type="EMBL" id="KAF1977435.1"/>
    </source>
</evidence>
<dbReference type="CDD" id="cd02440">
    <property type="entry name" value="AdoMet_MTases"/>
    <property type="match status" value="1"/>
</dbReference>
<dbReference type="Gene3D" id="3.40.50.150">
    <property type="entry name" value="Vaccinia Virus protein VP39"/>
    <property type="match status" value="1"/>
</dbReference>
<organism evidence="4 5">
    <name type="scientific">Bimuria novae-zelandiae CBS 107.79</name>
    <dbReference type="NCBI Taxonomy" id="1447943"/>
    <lineage>
        <taxon>Eukaryota</taxon>
        <taxon>Fungi</taxon>
        <taxon>Dikarya</taxon>
        <taxon>Ascomycota</taxon>
        <taxon>Pezizomycotina</taxon>
        <taxon>Dothideomycetes</taxon>
        <taxon>Pleosporomycetidae</taxon>
        <taxon>Pleosporales</taxon>
        <taxon>Massarineae</taxon>
        <taxon>Didymosphaeriaceae</taxon>
        <taxon>Bimuria</taxon>
    </lineage>
</organism>
<dbReference type="GO" id="GO:0032259">
    <property type="term" value="P:methylation"/>
    <property type="evidence" value="ECO:0007669"/>
    <property type="project" value="UniProtKB-KW"/>
</dbReference>
<dbReference type="Pfam" id="PF13649">
    <property type="entry name" value="Methyltransf_25"/>
    <property type="match status" value="1"/>
</dbReference>
<dbReference type="GO" id="GO:0008168">
    <property type="term" value="F:methyltransferase activity"/>
    <property type="evidence" value="ECO:0007669"/>
    <property type="project" value="UniProtKB-KW"/>
</dbReference>
<dbReference type="PANTHER" id="PTHR43861">
    <property type="entry name" value="TRANS-ACONITATE 2-METHYLTRANSFERASE-RELATED"/>
    <property type="match status" value="1"/>
</dbReference>
<evidence type="ECO:0000256" key="1">
    <source>
        <dbReference type="ARBA" id="ARBA00022603"/>
    </source>
</evidence>
<sequence length="221" mass="24448">PPDLKDRMKTTYDAIAHTYNAVLGTVLDPIRLDYLNRLLVLLKASSSDTINVLELGCGAGLPVTKTLLEHTDPTIHVTANDLSPVQLDLARKNLSPYVETGKLKLIEGDMTTLSFPPASFTAVLGFYSIIHLPRDEQTVLLKKIGTWLKPGGYLLANFAAEEREVAVQERWLGEERGWAFWSAWDAEGSVGMVEGAGLEVLVREVRDWKGDASFLWVIGKK</sequence>